<reference evidence="1 2" key="1">
    <citation type="journal article" date="2018" name="Sci. Adv.">
        <title>Multi-heme cytochromes provide a pathway for survival in energy-limited environments.</title>
        <authorList>
            <person name="Deng X."/>
            <person name="Dohmae N."/>
            <person name="Nealson K.H."/>
            <person name="Hashimoto K."/>
            <person name="Okamoto A."/>
        </authorList>
    </citation>
    <scope>NUCLEOTIDE SEQUENCE [LARGE SCALE GENOMIC DNA]</scope>
    <source>
        <strain evidence="1 2">IS5</strain>
    </source>
</reference>
<dbReference type="InterPro" id="IPR051159">
    <property type="entry name" value="Hexapeptide_acetyltransf"/>
</dbReference>
<dbReference type="RefSeq" id="WP_172961731.1">
    <property type="nucleotide sequence ID" value="NZ_AP017378.1"/>
</dbReference>
<dbReference type="PANTHER" id="PTHR23416:SF78">
    <property type="entry name" value="LIPOPOLYSACCHARIDE BIOSYNTHESIS O-ACETYL TRANSFERASE WBBJ-RELATED"/>
    <property type="match status" value="1"/>
</dbReference>
<dbReference type="CDD" id="cd04647">
    <property type="entry name" value="LbH_MAT_like"/>
    <property type="match status" value="1"/>
</dbReference>
<dbReference type="SUPFAM" id="SSF51161">
    <property type="entry name" value="Trimeric LpxA-like enzymes"/>
    <property type="match status" value="1"/>
</dbReference>
<dbReference type="AlphaFoldDB" id="A0A2Z6B0U7"/>
<name>A0A2Z6B0U7_9BACT</name>
<keyword evidence="2" id="KW-1185">Reference proteome</keyword>
<proteinExistence type="predicted"/>
<evidence type="ECO:0000313" key="1">
    <source>
        <dbReference type="EMBL" id="BBD09132.1"/>
    </source>
</evidence>
<dbReference type="KEGG" id="dfl:DFE_2406"/>
<dbReference type="Pfam" id="PF00132">
    <property type="entry name" value="Hexapep"/>
    <property type="match status" value="1"/>
</dbReference>
<dbReference type="EMBL" id="AP017378">
    <property type="protein sequence ID" value="BBD09132.1"/>
    <property type="molecule type" value="Genomic_DNA"/>
</dbReference>
<evidence type="ECO:0000313" key="2">
    <source>
        <dbReference type="Proteomes" id="UP000269883"/>
    </source>
</evidence>
<dbReference type="InterPro" id="IPR001451">
    <property type="entry name" value="Hexapep"/>
</dbReference>
<dbReference type="GO" id="GO:0016740">
    <property type="term" value="F:transferase activity"/>
    <property type="evidence" value="ECO:0007669"/>
    <property type="project" value="UniProtKB-KW"/>
</dbReference>
<protein>
    <submittedName>
        <fullName evidence="1">Acetyltransferase-like protein</fullName>
    </submittedName>
</protein>
<keyword evidence="1" id="KW-0808">Transferase</keyword>
<dbReference type="Proteomes" id="UP000269883">
    <property type="component" value="Chromosome"/>
</dbReference>
<gene>
    <name evidence="1" type="ORF">DFE_2406</name>
</gene>
<accession>A0A2Z6B0U7</accession>
<dbReference type="InterPro" id="IPR011004">
    <property type="entry name" value="Trimer_LpxA-like_sf"/>
</dbReference>
<dbReference type="PANTHER" id="PTHR23416">
    <property type="entry name" value="SIALIC ACID SYNTHASE-RELATED"/>
    <property type="match status" value="1"/>
</dbReference>
<sequence>MSDHIHLAMRGEDNEIQHRDCDFDNVTLDIIGNDNTIIFGRYARLRNTTLTLRGSGHRIHIGAHCEIEALNLRLLHGKGLFAVGDGSFILEMEASIFEGTRCTLGRDCLVSRGVTIATGDAHSILDTETGQRLNPSDDITIGDHVWLGLEAMLLKGATIGADCVIGARAVVTGNIPSGSLAAGAPAKALRQGITWDRELIPMAKK</sequence>
<organism evidence="1 2">
    <name type="scientific">Desulfovibrio ferrophilus</name>
    <dbReference type="NCBI Taxonomy" id="241368"/>
    <lineage>
        <taxon>Bacteria</taxon>
        <taxon>Pseudomonadati</taxon>
        <taxon>Thermodesulfobacteriota</taxon>
        <taxon>Desulfovibrionia</taxon>
        <taxon>Desulfovibrionales</taxon>
        <taxon>Desulfovibrionaceae</taxon>
        <taxon>Desulfovibrio</taxon>
    </lineage>
</organism>
<dbReference type="Gene3D" id="2.160.10.10">
    <property type="entry name" value="Hexapeptide repeat proteins"/>
    <property type="match status" value="1"/>
</dbReference>